<accession>A0A1B1N5I6</accession>
<dbReference type="SUPFAM" id="SSF53474">
    <property type="entry name" value="alpha/beta-Hydrolases"/>
    <property type="match status" value="1"/>
</dbReference>
<gene>
    <name evidence="6" type="ORF">AWM70_20580</name>
</gene>
<evidence type="ECO:0000256" key="3">
    <source>
        <dbReference type="ARBA" id="ARBA00022801"/>
    </source>
</evidence>
<evidence type="ECO:0000313" key="6">
    <source>
        <dbReference type="EMBL" id="ANS76679.1"/>
    </source>
</evidence>
<dbReference type="InterPro" id="IPR011042">
    <property type="entry name" value="6-blade_b-propeller_TolB-like"/>
</dbReference>
<dbReference type="InterPro" id="IPR011659">
    <property type="entry name" value="WD40"/>
</dbReference>
<evidence type="ECO:0000313" key="7">
    <source>
        <dbReference type="Proteomes" id="UP000092573"/>
    </source>
</evidence>
<reference evidence="6 7" key="1">
    <citation type="submission" date="2016-01" db="EMBL/GenBank/DDBJ databases">
        <title>Complete Genome Sequence of Paenibacillus yonginensis DCY84, a novel Plant Growth-Promoting Bacteria with Elicitation of Induced Systemic Resistance.</title>
        <authorList>
            <person name="Kim Y.J."/>
            <person name="Yang D.C."/>
            <person name="Sukweenadhi J."/>
        </authorList>
    </citation>
    <scope>NUCLEOTIDE SEQUENCE [LARGE SCALE GENOMIC DNA]</scope>
    <source>
        <strain evidence="6 7">DCY84</strain>
    </source>
</reference>
<keyword evidence="4" id="KW-0720">Serine protease</keyword>
<evidence type="ECO:0000256" key="2">
    <source>
        <dbReference type="ARBA" id="ARBA00022670"/>
    </source>
</evidence>
<dbReference type="Proteomes" id="UP000092573">
    <property type="component" value="Chromosome"/>
</dbReference>
<dbReference type="InterPro" id="IPR001375">
    <property type="entry name" value="Peptidase_S9_cat"/>
</dbReference>
<name>A0A1B1N5I6_9BACL</name>
<protein>
    <submittedName>
        <fullName evidence="6">Peptidase</fullName>
    </submittedName>
</protein>
<organism evidence="6 7">
    <name type="scientific">Paenibacillus yonginensis</name>
    <dbReference type="NCBI Taxonomy" id="1462996"/>
    <lineage>
        <taxon>Bacteria</taxon>
        <taxon>Bacillati</taxon>
        <taxon>Bacillota</taxon>
        <taxon>Bacilli</taxon>
        <taxon>Bacillales</taxon>
        <taxon>Paenibacillaceae</taxon>
        <taxon>Paenibacillus</taxon>
    </lineage>
</organism>
<keyword evidence="2" id="KW-0645">Protease</keyword>
<dbReference type="EMBL" id="CP014167">
    <property type="protein sequence ID" value="ANS76679.1"/>
    <property type="molecule type" value="Genomic_DNA"/>
</dbReference>
<evidence type="ECO:0000256" key="4">
    <source>
        <dbReference type="ARBA" id="ARBA00022825"/>
    </source>
</evidence>
<proteinExistence type="inferred from homology"/>
<dbReference type="PANTHER" id="PTHR42776">
    <property type="entry name" value="SERINE PEPTIDASE S9 FAMILY MEMBER"/>
    <property type="match status" value="1"/>
</dbReference>
<keyword evidence="7" id="KW-1185">Reference proteome</keyword>
<dbReference type="GO" id="GO:0006508">
    <property type="term" value="P:proteolysis"/>
    <property type="evidence" value="ECO:0007669"/>
    <property type="project" value="UniProtKB-KW"/>
</dbReference>
<comment type="similarity">
    <text evidence="1">Belongs to the peptidase S9C family.</text>
</comment>
<dbReference type="PANTHER" id="PTHR42776:SF27">
    <property type="entry name" value="DIPEPTIDYL PEPTIDASE FAMILY MEMBER 6"/>
    <property type="match status" value="1"/>
</dbReference>
<dbReference type="AlphaFoldDB" id="A0A1B1N5I6"/>
<dbReference type="GO" id="GO:0004252">
    <property type="term" value="F:serine-type endopeptidase activity"/>
    <property type="evidence" value="ECO:0007669"/>
    <property type="project" value="TreeGrafter"/>
</dbReference>
<dbReference type="Gene3D" id="2.120.10.30">
    <property type="entry name" value="TolB, C-terminal domain"/>
    <property type="match status" value="1"/>
</dbReference>
<dbReference type="InterPro" id="IPR029058">
    <property type="entry name" value="AB_hydrolase_fold"/>
</dbReference>
<evidence type="ECO:0000259" key="5">
    <source>
        <dbReference type="Pfam" id="PF00326"/>
    </source>
</evidence>
<dbReference type="Pfam" id="PF07676">
    <property type="entry name" value="PD40"/>
    <property type="match status" value="1"/>
</dbReference>
<sequence>MTVKRRVTSEDLYELKWVAGLSVNPVTGEVVYGVKKVNQERTGYLTHFRKLDKEGRDQVYTSGETDGAPVWSPDGTKLAFIRKYKDHPQIWVMPQAGGEAAVLTQAPHGVEGFVWSADSRSLFFKQPVGGPEEVKAEDKPNRVVVSKRTQPKFDGSGEWDGRYRHLHRIGLEDGVIRQLTEGSFDVGSFACSPDGGKLAFTAVILDDPQADPDLELTNDLFELAVEGGSPRRLTSSQYDIHQVVYSPDGQELLFLGDDLSYSNATLVQLYRMPAAGGKVACVTAGLDLMISAAAVSDMRGGAFYKPVFSPDGKQVYTLVTTKGSVHLYSFALDGSRAPEAVTQGERDLFGFAADPASGTFIIAAADALQPGDLFRLDPVTGEETRLTELNKELLSGLELSEPENFWFEASDGEQVQGWIMKPAGFAEGGKYPAVLEIHGGPHAMYAHTFMHEFQLLASQGYAVVYSNPRGSHGYGQLFVDACRGDYGGRDYQDLMELTDYATQQYSFIDENRWVVTGGSYGGFMTNWIVGHTNRFKAAVTQRSISNWISFYGVSDIGYFFTEMEIGGGNPWEHTEMLWKHSPLAYVQQVETPLLILHGEEDLRCPIEQGEQLFTALRRLGKTAELVRFPGASHDLSRTGRPILRVERLNRIAGWFNQYLENVSI</sequence>
<feature type="domain" description="Peptidase S9 prolyl oligopeptidase catalytic" evidence="5">
    <location>
        <begin position="448"/>
        <end position="660"/>
    </location>
</feature>
<dbReference type="OrthoDB" id="108903at2"/>
<dbReference type="FunFam" id="3.40.50.1820:FF:000028">
    <property type="entry name" value="S9 family peptidase"/>
    <property type="match status" value="1"/>
</dbReference>
<evidence type="ECO:0000256" key="1">
    <source>
        <dbReference type="ARBA" id="ARBA00010040"/>
    </source>
</evidence>
<dbReference type="Gene3D" id="3.40.50.1820">
    <property type="entry name" value="alpha/beta hydrolase"/>
    <property type="match status" value="1"/>
</dbReference>
<dbReference type="SUPFAM" id="SSF82171">
    <property type="entry name" value="DPP6 N-terminal domain-like"/>
    <property type="match status" value="1"/>
</dbReference>
<keyword evidence="3" id="KW-0378">Hydrolase</keyword>
<dbReference type="STRING" id="1462996.AWM70_20580"/>
<dbReference type="Gene3D" id="2.120.10.60">
    <property type="entry name" value="Tricorn protease N-terminal domain"/>
    <property type="match status" value="1"/>
</dbReference>
<dbReference type="RefSeq" id="WP_068699578.1">
    <property type="nucleotide sequence ID" value="NZ_CP014167.1"/>
</dbReference>
<dbReference type="KEGG" id="pyg:AWM70_20580"/>
<dbReference type="Pfam" id="PF00326">
    <property type="entry name" value="Peptidase_S9"/>
    <property type="match status" value="1"/>
</dbReference>